<evidence type="ECO:0000256" key="3">
    <source>
        <dbReference type="ARBA" id="ARBA00022723"/>
    </source>
</evidence>
<gene>
    <name evidence="9" type="ORF">Klosneuvirus_5_87</name>
</gene>
<comment type="similarity">
    <text evidence="1">Belongs to the isochorismatase family.</text>
</comment>
<dbReference type="GO" id="GO:0019363">
    <property type="term" value="P:pyridine nucleotide biosynthetic process"/>
    <property type="evidence" value="ECO:0007669"/>
    <property type="project" value="UniProtKB-KW"/>
</dbReference>
<dbReference type="InterPro" id="IPR000868">
    <property type="entry name" value="Isochorismatase-like_dom"/>
</dbReference>
<dbReference type="Gene3D" id="3.40.50.850">
    <property type="entry name" value="Isochorismatase-like"/>
    <property type="match status" value="1"/>
</dbReference>
<dbReference type="CDD" id="cd00431">
    <property type="entry name" value="cysteine_hydrolases"/>
    <property type="match status" value="1"/>
</dbReference>
<evidence type="ECO:0000256" key="4">
    <source>
        <dbReference type="ARBA" id="ARBA00022801"/>
    </source>
</evidence>
<dbReference type="PANTHER" id="PTHR11080">
    <property type="entry name" value="PYRAZINAMIDASE/NICOTINAMIDASE"/>
    <property type="match status" value="1"/>
</dbReference>
<feature type="domain" description="Isochorismatase-like" evidence="8">
    <location>
        <begin position="4"/>
        <end position="178"/>
    </location>
</feature>
<dbReference type="InterPro" id="IPR052347">
    <property type="entry name" value="Isochorismatase_Nicotinamidase"/>
</dbReference>
<dbReference type="SUPFAM" id="SSF52499">
    <property type="entry name" value="Isochorismatase-like hydrolases"/>
    <property type="match status" value="1"/>
</dbReference>
<keyword evidence="2" id="KW-0662">Pyridine nucleotide biosynthesis</keyword>
<comment type="pathway">
    <text evidence="5">Cofactor biosynthesis; nicotinate biosynthesis; nicotinate from nicotinamide: step 1/1.</text>
</comment>
<keyword evidence="3" id="KW-0479">Metal-binding</keyword>
<dbReference type="Pfam" id="PF00857">
    <property type="entry name" value="Isochorismatase"/>
    <property type="match status" value="1"/>
</dbReference>
<dbReference type="PANTHER" id="PTHR11080:SF2">
    <property type="entry name" value="LD05707P"/>
    <property type="match status" value="1"/>
</dbReference>
<dbReference type="GO" id="GO:0008936">
    <property type="term" value="F:nicotinamidase activity"/>
    <property type="evidence" value="ECO:0007669"/>
    <property type="project" value="UniProtKB-EC"/>
</dbReference>
<proteinExistence type="inferred from homology"/>
<evidence type="ECO:0000256" key="6">
    <source>
        <dbReference type="ARBA" id="ARBA00039017"/>
    </source>
</evidence>
<dbReference type="EC" id="3.5.1.19" evidence="6"/>
<dbReference type="EMBL" id="KY684112">
    <property type="protein sequence ID" value="ARF12417.1"/>
    <property type="molecule type" value="Genomic_DNA"/>
</dbReference>
<evidence type="ECO:0000256" key="1">
    <source>
        <dbReference type="ARBA" id="ARBA00006336"/>
    </source>
</evidence>
<organism evidence="9">
    <name type="scientific">Klosneuvirus KNV1</name>
    <dbReference type="NCBI Taxonomy" id="1977640"/>
    <lineage>
        <taxon>Viruses</taxon>
        <taxon>Varidnaviria</taxon>
        <taxon>Bamfordvirae</taxon>
        <taxon>Nucleocytoviricota</taxon>
        <taxon>Megaviricetes</taxon>
        <taxon>Imitervirales</taxon>
        <taxon>Mimiviridae</taxon>
        <taxon>Klosneuvirinae</taxon>
        <taxon>Klosneuvirus</taxon>
    </lineage>
</organism>
<evidence type="ECO:0000256" key="2">
    <source>
        <dbReference type="ARBA" id="ARBA00022642"/>
    </source>
</evidence>
<dbReference type="GO" id="GO:0046872">
    <property type="term" value="F:metal ion binding"/>
    <property type="evidence" value="ECO:0007669"/>
    <property type="project" value="UniProtKB-KW"/>
</dbReference>
<protein>
    <recommendedName>
        <fullName evidence="6">nicotinamidase</fullName>
        <ecNumber evidence="6">3.5.1.19</ecNumber>
    </recommendedName>
    <alternativeName>
        <fullName evidence="7">Nicotinamide deamidase</fullName>
    </alternativeName>
</protein>
<name>A0A1V0SL12_9VIRU</name>
<evidence type="ECO:0000259" key="8">
    <source>
        <dbReference type="Pfam" id="PF00857"/>
    </source>
</evidence>
<dbReference type="InterPro" id="IPR036380">
    <property type="entry name" value="Isochorismatase-like_sf"/>
</dbReference>
<evidence type="ECO:0000313" key="9">
    <source>
        <dbReference type="EMBL" id="ARF12417.1"/>
    </source>
</evidence>
<keyword evidence="4" id="KW-0378">Hydrolase</keyword>
<accession>A0A1V0SL12</accession>
<reference evidence="9" key="1">
    <citation type="journal article" date="2017" name="Science">
        <title>Giant viruses with an expanded complement of translation system components.</title>
        <authorList>
            <person name="Schulz F."/>
            <person name="Yutin N."/>
            <person name="Ivanova N.N."/>
            <person name="Ortega D.R."/>
            <person name="Lee T.K."/>
            <person name="Vierheilig J."/>
            <person name="Daims H."/>
            <person name="Horn M."/>
            <person name="Wagner M."/>
            <person name="Jensen G.J."/>
            <person name="Kyrpides N.C."/>
            <person name="Koonin E.V."/>
            <person name="Woyke T."/>
        </authorList>
    </citation>
    <scope>NUCLEOTIDE SEQUENCE</scope>
    <source>
        <strain evidence="9">KNV1</strain>
    </source>
</reference>
<sequence>MKKALLIIDIQNDFCDGGPMSHNMSFEIIPEINSIRDNYDLVIFIKKSLQSNHSIFKNYGGQYPSHCIEGTHGCELHDNIIVKEDDIIISRGTLQKYDSNSAFYDAEDINKQTRLKYILQINNIKELFFCGNGLERCIFSTIMDAYNYRYKCYVIKDAVSYMNKEKYEQNIKYLINLGLEFV</sequence>
<evidence type="ECO:0000256" key="7">
    <source>
        <dbReference type="ARBA" id="ARBA00043224"/>
    </source>
</evidence>
<evidence type="ECO:0000256" key="5">
    <source>
        <dbReference type="ARBA" id="ARBA00037900"/>
    </source>
</evidence>